<dbReference type="InParanoid" id="A0A067R2D4"/>
<dbReference type="Proteomes" id="UP000027135">
    <property type="component" value="Unassembled WGS sequence"/>
</dbReference>
<reference evidence="2 3" key="1">
    <citation type="journal article" date="2014" name="Nat. Commun.">
        <title>Molecular traces of alternative social organization in a termite genome.</title>
        <authorList>
            <person name="Terrapon N."/>
            <person name="Li C."/>
            <person name="Robertson H.M."/>
            <person name="Ji L."/>
            <person name="Meng X."/>
            <person name="Booth W."/>
            <person name="Chen Z."/>
            <person name="Childers C.P."/>
            <person name="Glastad K.M."/>
            <person name="Gokhale K."/>
            <person name="Gowin J."/>
            <person name="Gronenberg W."/>
            <person name="Hermansen R.A."/>
            <person name="Hu H."/>
            <person name="Hunt B.G."/>
            <person name="Huylmans A.K."/>
            <person name="Khalil S.M."/>
            <person name="Mitchell R.D."/>
            <person name="Munoz-Torres M.C."/>
            <person name="Mustard J.A."/>
            <person name="Pan H."/>
            <person name="Reese J.T."/>
            <person name="Scharf M.E."/>
            <person name="Sun F."/>
            <person name="Vogel H."/>
            <person name="Xiao J."/>
            <person name="Yang W."/>
            <person name="Yang Z."/>
            <person name="Yang Z."/>
            <person name="Zhou J."/>
            <person name="Zhu J."/>
            <person name="Brent C.S."/>
            <person name="Elsik C.G."/>
            <person name="Goodisman M.A."/>
            <person name="Liberles D.A."/>
            <person name="Roe R.M."/>
            <person name="Vargo E.L."/>
            <person name="Vilcinskas A."/>
            <person name="Wang J."/>
            <person name="Bornberg-Bauer E."/>
            <person name="Korb J."/>
            <person name="Zhang G."/>
            <person name="Liebig J."/>
        </authorList>
    </citation>
    <scope>NUCLEOTIDE SEQUENCE [LARGE SCALE GENOMIC DNA]</scope>
    <source>
        <tissue evidence="2">Whole organism</tissue>
    </source>
</reference>
<evidence type="ECO:0000313" key="3">
    <source>
        <dbReference type="Proteomes" id="UP000027135"/>
    </source>
</evidence>
<keyword evidence="3" id="KW-1185">Reference proteome</keyword>
<feature type="compositionally biased region" description="Basic residues" evidence="1">
    <location>
        <begin position="72"/>
        <end position="81"/>
    </location>
</feature>
<sequence length="139" mass="15376">MGSTPLPQEVVSTVRDPERPLPPTSNVTSSFPICQGLHEFITFIGDTADGGGSTSWVRYAPSPTFTNTSRPILRHKTTKKCPSRETPPDNGPIYFPEAHFNTTSLLCLRTGFFSRPLTTKNFLCVSCFHHTGYTQNGNR</sequence>
<name>A0A067R2D4_ZOONE</name>
<feature type="region of interest" description="Disordered" evidence="1">
    <location>
        <begin position="1"/>
        <end position="27"/>
    </location>
</feature>
<evidence type="ECO:0000256" key="1">
    <source>
        <dbReference type="SAM" id="MobiDB-lite"/>
    </source>
</evidence>
<dbReference type="AlphaFoldDB" id="A0A067R2D4"/>
<organism evidence="2 3">
    <name type="scientific">Zootermopsis nevadensis</name>
    <name type="common">Dampwood termite</name>
    <dbReference type="NCBI Taxonomy" id="136037"/>
    <lineage>
        <taxon>Eukaryota</taxon>
        <taxon>Metazoa</taxon>
        <taxon>Ecdysozoa</taxon>
        <taxon>Arthropoda</taxon>
        <taxon>Hexapoda</taxon>
        <taxon>Insecta</taxon>
        <taxon>Pterygota</taxon>
        <taxon>Neoptera</taxon>
        <taxon>Polyneoptera</taxon>
        <taxon>Dictyoptera</taxon>
        <taxon>Blattodea</taxon>
        <taxon>Blattoidea</taxon>
        <taxon>Termitoidae</taxon>
        <taxon>Termopsidae</taxon>
        <taxon>Zootermopsis</taxon>
    </lineage>
</organism>
<dbReference type="EMBL" id="KK852969">
    <property type="protein sequence ID" value="KDR13108.1"/>
    <property type="molecule type" value="Genomic_DNA"/>
</dbReference>
<accession>A0A067R2D4</accession>
<feature type="region of interest" description="Disordered" evidence="1">
    <location>
        <begin position="67"/>
        <end position="88"/>
    </location>
</feature>
<evidence type="ECO:0000313" key="2">
    <source>
        <dbReference type="EMBL" id="KDR13108.1"/>
    </source>
</evidence>
<proteinExistence type="predicted"/>
<protein>
    <submittedName>
        <fullName evidence="2">Uncharacterized protein</fullName>
    </submittedName>
</protein>
<gene>
    <name evidence="2" type="ORF">L798_13037</name>
</gene>